<evidence type="ECO:0000313" key="2">
    <source>
        <dbReference type="EMBL" id="KKQ47464.1"/>
    </source>
</evidence>
<comment type="caution">
    <text evidence="2">The sequence shown here is derived from an EMBL/GenBank/DDBJ whole genome shotgun (WGS) entry which is preliminary data.</text>
</comment>
<keyword evidence="1" id="KW-0472">Membrane</keyword>
<evidence type="ECO:0000256" key="1">
    <source>
        <dbReference type="SAM" id="Phobius"/>
    </source>
</evidence>
<evidence type="ECO:0000313" key="3">
    <source>
        <dbReference type="Proteomes" id="UP000034366"/>
    </source>
</evidence>
<dbReference type="Proteomes" id="UP000034366">
    <property type="component" value="Unassembled WGS sequence"/>
</dbReference>
<sequence length="55" mass="6419">MDVMNNYKINRFIRKYVPHIVAAIVALIISFFDKPLAGILFVMYLAVTIIFTLNW</sequence>
<feature type="transmembrane region" description="Helical" evidence="1">
    <location>
        <begin position="36"/>
        <end position="53"/>
    </location>
</feature>
<dbReference type="AlphaFoldDB" id="A0A0G0KE72"/>
<protein>
    <recommendedName>
        <fullName evidence="4">Phosphatidate cytidylyltransferase</fullName>
    </recommendedName>
</protein>
<proteinExistence type="predicted"/>
<gene>
    <name evidence="2" type="ORF">US67_C0052G0005</name>
</gene>
<accession>A0A0G0KE72</accession>
<dbReference type="EMBL" id="LBTW01000052">
    <property type="protein sequence ID" value="KKQ47464.1"/>
    <property type="molecule type" value="Genomic_DNA"/>
</dbReference>
<keyword evidence="1" id="KW-0812">Transmembrane</keyword>
<reference evidence="2 3" key="1">
    <citation type="journal article" date="2015" name="Nature">
        <title>rRNA introns, odd ribosomes, and small enigmatic genomes across a large radiation of phyla.</title>
        <authorList>
            <person name="Brown C.T."/>
            <person name="Hug L.A."/>
            <person name="Thomas B.C."/>
            <person name="Sharon I."/>
            <person name="Castelle C.J."/>
            <person name="Singh A."/>
            <person name="Wilkins M.J."/>
            <person name="Williams K.H."/>
            <person name="Banfield J.F."/>
        </authorList>
    </citation>
    <scope>NUCLEOTIDE SEQUENCE [LARGE SCALE GENOMIC DNA]</scope>
</reference>
<name>A0A0G0KE72_9BACT</name>
<keyword evidence="1" id="KW-1133">Transmembrane helix</keyword>
<organism evidence="2 3">
    <name type="scientific">Candidatus Woesebacteria bacterium GW2011_GWD1_38_10</name>
    <dbReference type="NCBI Taxonomy" id="1618592"/>
    <lineage>
        <taxon>Bacteria</taxon>
        <taxon>Candidatus Woeseibacteriota</taxon>
    </lineage>
</organism>
<evidence type="ECO:0008006" key="4">
    <source>
        <dbReference type="Google" id="ProtNLM"/>
    </source>
</evidence>
<feature type="transmembrane region" description="Helical" evidence="1">
    <location>
        <begin position="12"/>
        <end position="30"/>
    </location>
</feature>